<feature type="compositionally biased region" description="Low complexity" evidence="1">
    <location>
        <begin position="246"/>
        <end position="263"/>
    </location>
</feature>
<keyword evidence="4" id="KW-1185">Reference proteome</keyword>
<protein>
    <submittedName>
        <fullName evidence="3">DUF3105 domain-containing protein</fullName>
    </submittedName>
</protein>
<keyword evidence="2" id="KW-0472">Membrane</keyword>
<feature type="compositionally biased region" description="Pro residues" evidence="1">
    <location>
        <begin position="233"/>
        <end position="245"/>
    </location>
</feature>
<evidence type="ECO:0000313" key="4">
    <source>
        <dbReference type="Proteomes" id="UP000642993"/>
    </source>
</evidence>
<keyword evidence="2" id="KW-0812">Transmembrane</keyword>
<dbReference type="RefSeq" id="WP_192040321.1">
    <property type="nucleotide sequence ID" value="NZ_JACYWE010000012.1"/>
</dbReference>
<feature type="transmembrane region" description="Helical" evidence="2">
    <location>
        <begin position="34"/>
        <end position="57"/>
    </location>
</feature>
<evidence type="ECO:0000313" key="3">
    <source>
        <dbReference type="EMBL" id="MBD8507854.1"/>
    </source>
</evidence>
<comment type="caution">
    <text evidence="3">The sequence shown here is derived from an EMBL/GenBank/DDBJ whole genome shotgun (WGS) entry which is preliminary data.</text>
</comment>
<proteinExistence type="predicted"/>
<reference evidence="3" key="1">
    <citation type="submission" date="2020-09" db="EMBL/GenBank/DDBJ databases">
        <title>Hoyosella lacisalsi sp. nov., a halotolerant actinobacterium isolated from soil of Lake Gudzhirganskoe.</title>
        <authorList>
            <person name="Yang Q."/>
            <person name="Guo P.Y."/>
            <person name="Liu S.W."/>
            <person name="Li F.N."/>
            <person name="Sun C.H."/>
        </authorList>
    </citation>
    <scope>NUCLEOTIDE SEQUENCE</scope>
    <source>
        <strain evidence="3">G463</strain>
    </source>
</reference>
<keyword evidence="2" id="KW-1133">Transmembrane helix</keyword>
<feature type="compositionally biased region" description="Low complexity" evidence="1">
    <location>
        <begin position="277"/>
        <end position="286"/>
    </location>
</feature>
<organism evidence="3 4">
    <name type="scientific">Lolliginicoccus lacisalsi</name>
    <dbReference type="NCBI Taxonomy" id="2742202"/>
    <lineage>
        <taxon>Bacteria</taxon>
        <taxon>Bacillati</taxon>
        <taxon>Actinomycetota</taxon>
        <taxon>Actinomycetes</taxon>
        <taxon>Mycobacteriales</taxon>
        <taxon>Hoyosellaceae</taxon>
        <taxon>Lolliginicoccus</taxon>
    </lineage>
</organism>
<accession>A0A927JEL7</accession>
<dbReference type="InterPro" id="IPR021454">
    <property type="entry name" value="DUF3105"/>
</dbReference>
<name>A0A927JEL7_9ACTN</name>
<sequence>MASNANDRTAKALRAAKKKSRGGSATGLKNGPNIPWLGIGALVSVLILVGVIGWNIAPSIRDEQAMEQWTPTVDDPDPSTRIDGVEIFENLSNAHVLAGQRVAYEPMPPVGGPHDEAWATCTGVVYDEPIRTENAVHSLEHGAVWITYSPDNASAADIAALENRVDGQAYLFMSPFPGQESPLSLQAWGHQLKLDSAEDERINQFIGALRINQFNSPEPGASCSNIPGYFDPENPPPFDPAPPGPDAVAMDGAGASADAAEMGEPLEPGPVDEEPAGDAPAIEIPAEPVPGGEENAE</sequence>
<dbReference type="AlphaFoldDB" id="A0A927JEL7"/>
<dbReference type="Pfam" id="PF11303">
    <property type="entry name" value="DUF3105"/>
    <property type="match status" value="1"/>
</dbReference>
<dbReference type="EMBL" id="JACYWE010000012">
    <property type="protein sequence ID" value="MBD8507854.1"/>
    <property type="molecule type" value="Genomic_DNA"/>
</dbReference>
<dbReference type="Proteomes" id="UP000642993">
    <property type="component" value="Unassembled WGS sequence"/>
</dbReference>
<feature type="region of interest" description="Disordered" evidence="1">
    <location>
        <begin position="223"/>
        <end position="297"/>
    </location>
</feature>
<gene>
    <name evidence="3" type="ORF">HT102_15300</name>
</gene>
<evidence type="ECO:0000256" key="2">
    <source>
        <dbReference type="SAM" id="Phobius"/>
    </source>
</evidence>
<feature type="region of interest" description="Disordered" evidence="1">
    <location>
        <begin position="1"/>
        <end position="27"/>
    </location>
</feature>
<evidence type="ECO:0000256" key="1">
    <source>
        <dbReference type="SAM" id="MobiDB-lite"/>
    </source>
</evidence>